<evidence type="ECO:0000256" key="1">
    <source>
        <dbReference type="SAM" id="MobiDB-lite"/>
    </source>
</evidence>
<proteinExistence type="predicted"/>
<sequence>MVEAQHCPDVCPHRHARSYDRDSCPHRACGAVGSRPTDQGLRSRPRLIMTRLLHHVLRPLTVTAAMLLPGLAAVPPAALAAEAAVTPKPAPEQDAGSFGLALDTSIDGVCRVPEDGPDLAGDLPVTDEKLEEGRPLVVLAIGSSSTQGYGAPRPEASYPFRLERDLARRYPESRVRVINAGVGGEIAADQLARLDELLAENDPDLVIWQAGTNDALRAVDRARFTDQLREGLEMIRESGADALLMDLQLYPGAKDPRTYAAFVTLMHQVADETHTPIYSRYALMTAWEEDRAHPTPDLLFTDRFHLNALGYACISRALAAAIAHTVEEDEAVPTAPKRVQTAATAAAGVEAGAQRVASEPAR</sequence>
<protein>
    <submittedName>
        <fullName evidence="2">Uncharacterized protein</fullName>
    </submittedName>
</protein>
<dbReference type="InterPro" id="IPR057572">
    <property type="entry name" value="NonGDSL"/>
</dbReference>
<gene>
    <name evidence="2" type="ORF">DCK97_29820</name>
</gene>
<dbReference type="Gene3D" id="3.40.50.1110">
    <property type="entry name" value="SGNH hydrolase"/>
    <property type="match status" value="1"/>
</dbReference>
<comment type="caution">
    <text evidence="2">The sequence shown here is derived from an EMBL/GenBank/DDBJ whole genome shotgun (WGS) entry which is preliminary data.</text>
</comment>
<reference evidence="2 3" key="1">
    <citation type="journal article" date="2018" name="Nat. Biotechnol.">
        <title>A standardized bacterial taxonomy based on genome phylogeny substantially revises the tree of life.</title>
        <authorList>
            <person name="Parks D.H."/>
            <person name="Chuvochina M."/>
            <person name="Waite D.W."/>
            <person name="Rinke C."/>
            <person name="Skarshewski A."/>
            <person name="Chaumeil P.A."/>
            <person name="Hugenholtz P."/>
        </authorList>
    </citation>
    <scope>NUCLEOTIDE SEQUENCE [LARGE SCALE GENOMIC DNA]</scope>
    <source>
        <strain evidence="2">UBA8739</strain>
    </source>
</reference>
<feature type="region of interest" description="Disordered" evidence="1">
    <location>
        <begin position="343"/>
        <end position="362"/>
    </location>
</feature>
<evidence type="ECO:0000313" key="2">
    <source>
        <dbReference type="EMBL" id="HAE51618.1"/>
    </source>
</evidence>
<dbReference type="InterPro" id="IPR036514">
    <property type="entry name" value="SGNH_hydro_sf"/>
</dbReference>
<dbReference type="PANTHER" id="PTHR30383:SF5">
    <property type="entry name" value="SGNH HYDROLASE-TYPE ESTERASE DOMAIN-CONTAINING PROTEIN"/>
    <property type="match status" value="1"/>
</dbReference>
<dbReference type="SUPFAM" id="SSF52266">
    <property type="entry name" value="SGNH hydrolase"/>
    <property type="match status" value="1"/>
</dbReference>
<dbReference type="EMBL" id="DMAI01000499">
    <property type="protein sequence ID" value="HAE51618.1"/>
    <property type="molecule type" value="Genomic_DNA"/>
</dbReference>
<dbReference type="InterPro" id="IPR051532">
    <property type="entry name" value="Ester_Hydrolysis_Enzymes"/>
</dbReference>
<name>A0A3B9IVC6_9PROT</name>
<dbReference type="Proteomes" id="UP000257706">
    <property type="component" value="Unassembled WGS sequence"/>
</dbReference>
<organism evidence="2 3">
    <name type="scientific">Tistrella mobilis</name>
    <dbReference type="NCBI Taxonomy" id="171437"/>
    <lineage>
        <taxon>Bacteria</taxon>
        <taxon>Pseudomonadati</taxon>
        <taxon>Pseudomonadota</taxon>
        <taxon>Alphaproteobacteria</taxon>
        <taxon>Geminicoccales</taxon>
        <taxon>Geminicoccaceae</taxon>
        <taxon>Tistrella</taxon>
    </lineage>
</organism>
<accession>A0A3B9IVC6</accession>
<dbReference type="GO" id="GO:0004622">
    <property type="term" value="F:phosphatidylcholine lysophospholipase activity"/>
    <property type="evidence" value="ECO:0007669"/>
    <property type="project" value="TreeGrafter"/>
</dbReference>
<dbReference type="Pfam" id="PF25182">
    <property type="entry name" value="NonGDSL"/>
    <property type="match status" value="1"/>
</dbReference>
<evidence type="ECO:0000313" key="3">
    <source>
        <dbReference type="Proteomes" id="UP000257706"/>
    </source>
</evidence>
<dbReference type="AlphaFoldDB" id="A0A3B9IVC6"/>
<dbReference type="PANTHER" id="PTHR30383">
    <property type="entry name" value="THIOESTERASE 1/PROTEASE 1/LYSOPHOSPHOLIPASE L1"/>
    <property type="match status" value="1"/>
</dbReference>